<dbReference type="PROSITE" id="PS50893">
    <property type="entry name" value="ABC_TRANSPORTER_2"/>
    <property type="match status" value="1"/>
</dbReference>
<dbReference type="STRING" id="1235591.CAK95_10850"/>
<dbReference type="AlphaFoldDB" id="A0A1W6ZQF6"/>
<dbReference type="InterPro" id="IPR003439">
    <property type="entry name" value="ABC_transporter-like_ATP-bd"/>
</dbReference>
<keyword evidence="3 6" id="KW-0067">ATP-binding</keyword>
<proteinExistence type="predicted"/>
<dbReference type="OrthoDB" id="9805601at2"/>
<dbReference type="KEGG" id="psin:CAK95_10850"/>
<dbReference type="Pfam" id="PF00005">
    <property type="entry name" value="ABC_tran"/>
    <property type="match status" value="1"/>
</dbReference>
<keyword evidence="1" id="KW-0813">Transport</keyword>
<dbReference type="EMBL" id="CP021112">
    <property type="protein sequence ID" value="ARP99525.1"/>
    <property type="molecule type" value="Genomic_DNA"/>
</dbReference>
<dbReference type="Gene3D" id="3.40.50.300">
    <property type="entry name" value="P-loop containing nucleotide triphosphate hydrolases"/>
    <property type="match status" value="1"/>
</dbReference>
<dbReference type="InterPro" id="IPR003593">
    <property type="entry name" value="AAA+_ATPase"/>
</dbReference>
<comment type="function">
    <text evidence="5">Part of the ABC transporter complex HmuTUV involved in hemin import. Responsible for energy coupling to the transport system.</text>
</comment>
<evidence type="ECO:0000256" key="4">
    <source>
        <dbReference type="ARBA" id="ARBA00022967"/>
    </source>
</evidence>
<dbReference type="SUPFAM" id="SSF52540">
    <property type="entry name" value="P-loop containing nucleoside triphosphate hydrolases"/>
    <property type="match status" value="1"/>
</dbReference>
<keyword evidence="7" id="KW-1185">Reference proteome</keyword>
<evidence type="ECO:0000256" key="1">
    <source>
        <dbReference type="ARBA" id="ARBA00022448"/>
    </source>
</evidence>
<evidence type="ECO:0000256" key="5">
    <source>
        <dbReference type="ARBA" id="ARBA00037066"/>
    </source>
</evidence>
<dbReference type="SMART" id="SM00382">
    <property type="entry name" value="AAA"/>
    <property type="match status" value="1"/>
</dbReference>
<evidence type="ECO:0000313" key="7">
    <source>
        <dbReference type="Proteomes" id="UP000194137"/>
    </source>
</evidence>
<dbReference type="InterPro" id="IPR027417">
    <property type="entry name" value="P-loop_NTPase"/>
</dbReference>
<keyword evidence="4" id="KW-1278">Translocase</keyword>
<organism evidence="6 7">
    <name type="scientific">Pseudorhodoplanes sinuspersici</name>
    <dbReference type="NCBI Taxonomy" id="1235591"/>
    <lineage>
        <taxon>Bacteria</taxon>
        <taxon>Pseudomonadati</taxon>
        <taxon>Pseudomonadota</taxon>
        <taxon>Alphaproteobacteria</taxon>
        <taxon>Hyphomicrobiales</taxon>
        <taxon>Pseudorhodoplanes</taxon>
    </lineage>
</organism>
<protein>
    <submittedName>
        <fullName evidence="6">Heme ABC transporter ATP-binding protein</fullName>
    </submittedName>
</protein>
<dbReference type="GO" id="GO:0016887">
    <property type="term" value="F:ATP hydrolysis activity"/>
    <property type="evidence" value="ECO:0007669"/>
    <property type="project" value="InterPro"/>
</dbReference>
<sequence length="266" mass="29099">MTMLIDVAGAGVRVGERTILSGIDLTVGPGEIVALVGPNGAGKSTLLRAISGEVRLAEGKIAIKGRPLTDYSPRELARHRAVLSQHTNVSFDFSVEEIVVMGADSARPQSWVRDVARTAMKQCDILHLFDRPVTRLSGGEQQRVHFARAMLQLLSADDRCKPGLFFLDEPTASLDLNHQLRMVEMVRNITKEGTGILLVIHDLNLMAMLASRVAMMKAGRIIALGPPDEVIRDDVMSDVFAVSNSVRVTPEAPMPFVLPQSMRVRR</sequence>
<gene>
    <name evidence="6" type="ORF">CAK95_10850</name>
</gene>
<dbReference type="GO" id="GO:0005524">
    <property type="term" value="F:ATP binding"/>
    <property type="evidence" value="ECO:0007669"/>
    <property type="project" value="UniProtKB-KW"/>
</dbReference>
<dbReference type="Proteomes" id="UP000194137">
    <property type="component" value="Chromosome"/>
</dbReference>
<accession>A0A1W6ZQF6</accession>
<dbReference type="PANTHER" id="PTHR42794:SF1">
    <property type="entry name" value="HEMIN IMPORT ATP-BINDING PROTEIN HMUV"/>
    <property type="match status" value="1"/>
</dbReference>
<evidence type="ECO:0000256" key="2">
    <source>
        <dbReference type="ARBA" id="ARBA00022741"/>
    </source>
</evidence>
<dbReference type="CDD" id="cd03214">
    <property type="entry name" value="ABC_Iron-Siderophores_B12_Hemin"/>
    <property type="match status" value="1"/>
</dbReference>
<keyword evidence="2" id="KW-0547">Nucleotide-binding</keyword>
<name>A0A1W6ZQF6_9HYPH</name>
<reference evidence="6 7" key="1">
    <citation type="submission" date="2017-05" db="EMBL/GenBank/DDBJ databases">
        <title>Full genome sequence of Pseudorhodoplanes sinuspersici.</title>
        <authorList>
            <person name="Dastgheib S.M.M."/>
            <person name="Shavandi M."/>
            <person name="Tirandaz H."/>
        </authorList>
    </citation>
    <scope>NUCLEOTIDE SEQUENCE [LARGE SCALE GENOMIC DNA]</scope>
    <source>
        <strain evidence="6 7">RIPI110</strain>
    </source>
</reference>
<dbReference type="PANTHER" id="PTHR42794">
    <property type="entry name" value="HEMIN IMPORT ATP-BINDING PROTEIN HMUV"/>
    <property type="match status" value="1"/>
</dbReference>
<evidence type="ECO:0000313" key="6">
    <source>
        <dbReference type="EMBL" id="ARP99525.1"/>
    </source>
</evidence>
<dbReference type="NCBIfam" id="NF010068">
    <property type="entry name" value="PRK13548.1"/>
    <property type="match status" value="1"/>
</dbReference>
<evidence type="ECO:0000256" key="3">
    <source>
        <dbReference type="ARBA" id="ARBA00022840"/>
    </source>
</evidence>